<evidence type="ECO:0000259" key="4">
    <source>
        <dbReference type="Pfam" id="PF00884"/>
    </source>
</evidence>
<dbReference type="Gene3D" id="3.40.720.10">
    <property type="entry name" value="Alkaline Phosphatase, subunit A"/>
    <property type="match status" value="1"/>
</dbReference>
<dbReference type="InterPro" id="IPR017850">
    <property type="entry name" value="Alkaline_phosphatase_core_sf"/>
</dbReference>
<dbReference type="EMBL" id="CP020918">
    <property type="protein sequence ID" value="AWG22663.1"/>
    <property type="molecule type" value="Genomic_DNA"/>
</dbReference>
<dbReference type="OrthoDB" id="9803751at2"/>
<reference evidence="5 6" key="1">
    <citation type="submission" date="2017-04" db="EMBL/GenBank/DDBJ databases">
        <title>Compelte genome sequence of WV33.</title>
        <authorList>
            <person name="Lee P.C."/>
        </authorList>
    </citation>
    <scope>NUCLEOTIDE SEQUENCE [LARGE SCALE GENOMIC DNA]</scope>
    <source>
        <strain evidence="5 6">WV33</strain>
    </source>
</reference>
<dbReference type="Proteomes" id="UP000244527">
    <property type="component" value="Chromosome"/>
</dbReference>
<gene>
    <name evidence="5" type="ORF">FFWV33_14565</name>
</gene>
<dbReference type="SUPFAM" id="SSF53649">
    <property type="entry name" value="Alkaline phosphatase-like"/>
    <property type="match status" value="1"/>
</dbReference>
<dbReference type="Pfam" id="PF00884">
    <property type="entry name" value="Sulfatase"/>
    <property type="match status" value="1"/>
</dbReference>
<organism evidence="5 6">
    <name type="scientific">Flavobacterium faecale</name>
    <dbReference type="NCBI Taxonomy" id="1355330"/>
    <lineage>
        <taxon>Bacteria</taxon>
        <taxon>Pseudomonadati</taxon>
        <taxon>Bacteroidota</taxon>
        <taxon>Flavobacteriia</taxon>
        <taxon>Flavobacteriales</taxon>
        <taxon>Flavobacteriaceae</taxon>
        <taxon>Flavobacterium</taxon>
    </lineage>
</organism>
<dbReference type="KEGG" id="ffa:FFWV33_14565"/>
<evidence type="ECO:0000313" key="6">
    <source>
        <dbReference type="Proteomes" id="UP000244527"/>
    </source>
</evidence>
<evidence type="ECO:0000313" key="5">
    <source>
        <dbReference type="EMBL" id="AWG22663.1"/>
    </source>
</evidence>
<feature type="chain" id="PRO_5015633068" evidence="3">
    <location>
        <begin position="24"/>
        <end position="614"/>
    </location>
</feature>
<dbReference type="PANTHER" id="PTHR45953:SF1">
    <property type="entry name" value="IDURONATE 2-SULFATASE"/>
    <property type="match status" value="1"/>
</dbReference>
<dbReference type="InterPro" id="IPR000917">
    <property type="entry name" value="Sulfatase_N"/>
</dbReference>
<keyword evidence="6" id="KW-1185">Reference proteome</keyword>
<dbReference type="RefSeq" id="WP_108741581.1">
    <property type="nucleotide sequence ID" value="NZ_CP020918.1"/>
</dbReference>
<feature type="domain" description="Sulfatase N-terminal" evidence="4">
    <location>
        <begin position="28"/>
        <end position="462"/>
    </location>
</feature>
<dbReference type="GO" id="GO:0005737">
    <property type="term" value="C:cytoplasm"/>
    <property type="evidence" value="ECO:0007669"/>
    <property type="project" value="TreeGrafter"/>
</dbReference>
<evidence type="ECO:0000256" key="2">
    <source>
        <dbReference type="ARBA" id="ARBA00022801"/>
    </source>
</evidence>
<proteinExistence type="predicted"/>
<protein>
    <submittedName>
        <fullName evidence="5">Sulfatase</fullName>
    </submittedName>
</protein>
<dbReference type="CDD" id="cd16153">
    <property type="entry name" value="sulfatase_like"/>
    <property type="match status" value="1"/>
</dbReference>
<evidence type="ECO:0000256" key="1">
    <source>
        <dbReference type="ARBA" id="ARBA00022723"/>
    </source>
</evidence>
<keyword evidence="1" id="KW-0479">Metal-binding</keyword>
<dbReference type="GO" id="GO:0008484">
    <property type="term" value="F:sulfuric ester hydrolase activity"/>
    <property type="evidence" value="ECO:0007669"/>
    <property type="project" value="TreeGrafter"/>
</dbReference>
<keyword evidence="2" id="KW-0378">Hydrolase</keyword>
<dbReference type="GO" id="GO:0046872">
    <property type="term" value="F:metal ion binding"/>
    <property type="evidence" value="ECO:0007669"/>
    <property type="project" value="UniProtKB-KW"/>
</dbReference>
<evidence type="ECO:0000256" key="3">
    <source>
        <dbReference type="SAM" id="SignalP"/>
    </source>
</evidence>
<dbReference type="AlphaFoldDB" id="A0A2S1LFY5"/>
<accession>A0A2S1LFY5</accession>
<feature type="signal peptide" evidence="3">
    <location>
        <begin position="1"/>
        <end position="23"/>
    </location>
</feature>
<dbReference type="PANTHER" id="PTHR45953">
    <property type="entry name" value="IDURONATE 2-SULFATASE"/>
    <property type="match status" value="1"/>
</dbReference>
<sequence>MKIKHLIFLSIVAFIATSKVVFAQQKQPNVLWILTDDHRYDAVRSFNKILTGNEMSELGYVESPNIDRLATMGTTFVNTYCHAQGCAPSRASMHYGRYPFRSGVYEFEYHNNNTENSYPHLPEQLVKLGYQTMHVGKLGVRLRTIKNGKAVDPKMYQTDIDSKILSDEGMADWGKLSLLNEIEGQKLVKPFKNIKYLKTEDGKFHFFDKELEKQNPQFAGMAKGIYDKLDLLRKHTNKKPETVFSDGILGGISPRKAGKTRDGYYVSSFIDYLNNENKEFKLGSTSFKGVDPTKPLFCHIGFDFPHTPVLPPAEYRERFKKHKYKIPNLTKEEWAKMPTQLKKAVNDSYSNDFTDAQKLNMIQDYFAFCAYGDDLIGESADAFIKYSEEKKQPWIIVYVNGDHGWKLNDHGAYSKFTPWNIDSQNPIVVISSDKKKYPAGKVVKEYSEFVDIAPTIIAAAGANIKSDAFKYLDGFDLADIASGKAPIRDYVVGENHAVTGPRAYIRTKEYAFSIQSRPNKNRGENMNWAVNAPYKDLDPALYDMTNDPQEINNLAFDKKYEKIAMAMKEKLINIVLGDNRAEVLWGKGTAVTGTKVIHSNFAPGAHDYKLKLKK</sequence>
<keyword evidence="3" id="KW-0732">Signal</keyword>
<name>A0A2S1LFY5_9FLAO</name>